<reference evidence="1 2" key="1">
    <citation type="submission" date="2016-10" db="EMBL/GenBank/DDBJ databases">
        <authorList>
            <person name="de Groot N.N."/>
        </authorList>
    </citation>
    <scope>NUCLEOTIDE SEQUENCE [LARGE SCALE GENOMIC DNA]</scope>
    <source>
        <strain evidence="1 2">CGMCC 1.12333</strain>
    </source>
</reference>
<dbReference type="AlphaFoldDB" id="A0A1I7IW87"/>
<sequence>MTTQDMPEGYVKYALEAYESQGGNLAAMKDFQQTTLYYGVSLKGQQGTLKLLSKSPQKSAKVGITNIPDQNKISSNEDVVITHIRILGDTKAGSPEAAEWADVLPALWRNGEFYIDHGGSEIFRDTVAALHNTYSATSIEDDFVGVPSAPVIKGAVNFDFVLDGVEGAAAPTLEGGALAEVNFRVELKVVKILK</sequence>
<protein>
    <submittedName>
        <fullName evidence="1">Uncharacterized protein</fullName>
    </submittedName>
</protein>
<organism evidence="1 2">
    <name type="scientific">Pustulibacterium marinum</name>
    <dbReference type="NCBI Taxonomy" id="1224947"/>
    <lineage>
        <taxon>Bacteria</taxon>
        <taxon>Pseudomonadati</taxon>
        <taxon>Bacteroidota</taxon>
        <taxon>Flavobacteriia</taxon>
        <taxon>Flavobacteriales</taxon>
        <taxon>Flavobacteriaceae</taxon>
        <taxon>Pustulibacterium</taxon>
    </lineage>
</organism>
<name>A0A1I7IW87_9FLAO</name>
<evidence type="ECO:0000313" key="2">
    <source>
        <dbReference type="Proteomes" id="UP000199138"/>
    </source>
</evidence>
<accession>A0A1I7IW87</accession>
<dbReference type="Proteomes" id="UP000199138">
    <property type="component" value="Unassembled WGS sequence"/>
</dbReference>
<evidence type="ECO:0000313" key="1">
    <source>
        <dbReference type="EMBL" id="SFU77200.1"/>
    </source>
</evidence>
<keyword evidence="2" id="KW-1185">Reference proteome</keyword>
<gene>
    <name evidence="1" type="ORF">SAMN05216480_12327</name>
</gene>
<dbReference type="STRING" id="1224947.SAMN05216480_12327"/>
<dbReference type="RefSeq" id="WP_093026568.1">
    <property type="nucleotide sequence ID" value="NZ_FPBK01000023.1"/>
</dbReference>
<proteinExistence type="predicted"/>
<dbReference type="EMBL" id="FPBK01000023">
    <property type="protein sequence ID" value="SFU77200.1"/>
    <property type="molecule type" value="Genomic_DNA"/>
</dbReference>